<sequence>MNETRITVHGNVVSDPVQRTGRTGSIFTTFRLAHTPYRRGADGRYYDGETSYFSVIAFSALAANSAVALHKGQPVVVEGNLTVKQYAGPDGQPRTSAEIEAAHLGHDLSWGRATFERVSRAAALGHDRTADPDVQATVRAIAAGEARPEHRPAHVDADGVVSDDYDPSRDSDEPTGDDANDRADDDDDRAGDPGLGDPETDDYEVVPPLSA</sequence>
<accession>A0A543PWK5</accession>
<dbReference type="Gene3D" id="2.40.50.140">
    <property type="entry name" value="Nucleic acid-binding proteins"/>
    <property type="match status" value="1"/>
</dbReference>
<dbReference type="EMBL" id="VFQF01000001">
    <property type="protein sequence ID" value="TQN48468.1"/>
    <property type="molecule type" value="Genomic_DNA"/>
</dbReference>
<dbReference type="InterPro" id="IPR000424">
    <property type="entry name" value="Primosome_PriB/ssb"/>
</dbReference>
<comment type="caution">
    <text evidence="4">The sequence shown here is derived from an EMBL/GenBank/DDBJ whole genome shotgun (WGS) entry which is preliminary data.</text>
</comment>
<dbReference type="AlphaFoldDB" id="A0A543PWK5"/>
<dbReference type="RefSeq" id="WP_141821398.1">
    <property type="nucleotide sequence ID" value="NZ_BAAAQC010000006.1"/>
</dbReference>
<reference evidence="4 5" key="1">
    <citation type="submission" date="2019-06" db="EMBL/GenBank/DDBJ databases">
        <title>Sequencing the genomes of 1000 actinobacteria strains.</title>
        <authorList>
            <person name="Klenk H.-P."/>
        </authorList>
    </citation>
    <scope>NUCLEOTIDE SEQUENCE [LARGE SCALE GENOMIC DNA]</scope>
    <source>
        <strain evidence="4 5">DSM 21776</strain>
    </source>
</reference>
<feature type="compositionally biased region" description="Basic and acidic residues" evidence="3">
    <location>
        <begin position="146"/>
        <end position="157"/>
    </location>
</feature>
<feature type="compositionally biased region" description="Acidic residues" evidence="3">
    <location>
        <begin position="173"/>
        <end position="189"/>
    </location>
</feature>
<organism evidence="4 5">
    <name type="scientific">Humibacillus xanthopallidus</name>
    <dbReference type="NCBI Taxonomy" id="412689"/>
    <lineage>
        <taxon>Bacteria</taxon>
        <taxon>Bacillati</taxon>
        <taxon>Actinomycetota</taxon>
        <taxon>Actinomycetes</taxon>
        <taxon>Micrococcales</taxon>
        <taxon>Intrasporangiaceae</taxon>
        <taxon>Humibacillus</taxon>
    </lineage>
</organism>
<dbReference type="PANTHER" id="PTHR10302:SF27">
    <property type="entry name" value="SINGLE-STRANDED DNA-BINDING PROTEIN"/>
    <property type="match status" value="1"/>
</dbReference>
<gene>
    <name evidence="4" type="ORF">FHX52_1602</name>
</gene>
<evidence type="ECO:0000256" key="2">
    <source>
        <dbReference type="PROSITE-ProRule" id="PRU00252"/>
    </source>
</evidence>
<dbReference type="GO" id="GO:0003697">
    <property type="term" value="F:single-stranded DNA binding"/>
    <property type="evidence" value="ECO:0007669"/>
    <property type="project" value="InterPro"/>
</dbReference>
<dbReference type="GO" id="GO:0009295">
    <property type="term" value="C:nucleoid"/>
    <property type="evidence" value="ECO:0007669"/>
    <property type="project" value="TreeGrafter"/>
</dbReference>
<proteinExistence type="predicted"/>
<dbReference type="PANTHER" id="PTHR10302">
    <property type="entry name" value="SINGLE-STRANDED DNA-BINDING PROTEIN"/>
    <property type="match status" value="1"/>
</dbReference>
<dbReference type="Pfam" id="PF00436">
    <property type="entry name" value="SSB"/>
    <property type="match status" value="1"/>
</dbReference>
<dbReference type="InterPro" id="IPR011344">
    <property type="entry name" value="ssDNA-bd"/>
</dbReference>
<dbReference type="PROSITE" id="PS50935">
    <property type="entry name" value="SSB"/>
    <property type="match status" value="1"/>
</dbReference>
<dbReference type="CDD" id="cd04496">
    <property type="entry name" value="SSB_OBF"/>
    <property type="match status" value="1"/>
</dbReference>
<dbReference type="SUPFAM" id="SSF50249">
    <property type="entry name" value="Nucleic acid-binding proteins"/>
    <property type="match status" value="1"/>
</dbReference>
<evidence type="ECO:0000313" key="5">
    <source>
        <dbReference type="Proteomes" id="UP000320085"/>
    </source>
</evidence>
<dbReference type="OrthoDB" id="4427276at2"/>
<dbReference type="Proteomes" id="UP000320085">
    <property type="component" value="Unassembled WGS sequence"/>
</dbReference>
<evidence type="ECO:0000313" key="4">
    <source>
        <dbReference type="EMBL" id="TQN48468.1"/>
    </source>
</evidence>
<feature type="region of interest" description="Disordered" evidence="3">
    <location>
        <begin position="143"/>
        <end position="211"/>
    </location>
</feature>
<protein>
    <submittedName>
        <fullName evidence="4">Single-strand DNA-binding protein</fullName>
    </submittedName>
</protein>
<dbReference type="GO" id="GO:0006260">
    <property type="term" value="P:DNA replication"/>
    <property type="evidence" value="ECO:0007669"/>
    <property type="project" value="InterPro"/>
</dbReference>
<keyword evidence="1 2" id="KW-0238">DNA-binding</keyword>
<evidence type="ECO:0000256" key="1">
    <source>
        <dbReference type="ARBA" id="ARBA00023125"/>
    </source>
</evidence>
<dbReference type="InterPro" id="IPR012340">
    <property type="entry name" value="NA-bd_OB-fold"/>
</dbReference>
<evidence type="ECO:0000256" key="3">
    <source>
        <dbReference type="SAM" id="MobiDB-lite"/>
    </source>
</evidence>
<name>A0A543PWK5_9MICO</name>